<gene>
    <name evidence="4" type="ORF">SAMN02745129_0761</name>
</gene>
<dbReference type="OrthoDB" id="9798454at2"/>
<dbReference type="Pfam" id="PF13577">
    <property type="entry name" value="SnoaL_4"/>
    <property type="match status" value="1"/>
</dbReference>
<protein>
    <submittedName>
        <fullName evidence="4">Putative NADPH-quinone reductase (Modulator of drug activity B)</fullName>
    </submittedName>
</protein>
<dbReference type="PANTHER" id="PTHR47307">
    <property type="entry name" value="GLUTATHIONE-REGULATED POTASSIUM-EFFLUX SYSTEM ANCILLARY PROTEIN KEFG"/>
    <property type="match status" value="1"/>
</dbReference>
<keyword evidence="5" id="KW-1185">Reference proteome</keyword>
<dbReference type="InterPro" id="IPR029039">
    <property type="entry name" value="Flavoprotein-like_sf"/>
</dbReference>
<dbReference type="Proteomes" id="UP000184268">
    <property type="component" value="Unassembled WGS sequence"/>
</dbReference>
<dbReference type="RefSeq" id="WP_067654160.1">
    <property type="nucleotide sequence ID" value="NZ_FQXG01000001.1"/>
</dbReference>
<evidence type="ECO:0000259" key="2">
    <source>
        <dbReference type="Pfam" id="PF02525"/>
    </source>
</evidence>
<dbReference type="InterPro" id="IPR046980">
    <property type="entry name" value="KefG/KefF"/>
</dbReference>
<dbReference type="Gene3D" id="3.40.50.360">
    <property type="match status" value="1"/>
</dbReference>
<dbReference type="SUPFAM" id="SSF54427">
    <property type="entry name" value="NTF2-like"/>
    <property type="match status" value="1"/>
</dbReference>
<keyword evidence="1" id="KW-0560">Oxidoreductase</keyword>
<proteinExistence type="predicted"/>
<dbReference type="InterPro" id="IPR037401">
    <property type="entry name" value="SnoaL-like"/>
</dbReference>
<accession>A0A1M5MSH4</accession>
<evidence type="ECO:0000256" key="1">
    <source>
        <dbReference type="ARBA" id="ARBA00023002"/>
    </source>
</evidence>
<dbReference type="AlphaFoldDB" id="A0A1M5MSH4"/>
<dbReference type="Gene3D" id="3.10.450.50">
    <property type="match status" value="1"/>
</dbReference>
<feature type="domain" description="Flavodoxin-like fold" evidence="2">
    <location>
        <begin position="3"/>
        <end position="175"/>
    </location>
</feature>
<name>A0A1M5MSH4_9GAMM</name>
<dbReference type="STRING" id="299255.SAMN02745129_0761"/>
<dbReference type="GO" id="GO:0009055">
    <property type="term" value="F:electron transfer activity"/>
    <property type="evidence" value="ECO:0007669"/>
    <property type="project" value="TreeGrafter"/>
</dbReference>
<sequence>MSNILVISGHPDLSQSYTNTVILNQLKQARSDIHVRDLASLYPDSKVDVAAEQAALLEAEVIVLQFPFYWYSVPGIMKQWMDDVLTYGFAYGSTGDKLKGKKLIISTTIGGPEASYSAEGYNQYTVEQLLYPLHQTAKLAQLEWQAPLISHGMIYIPGVYNSQAEVEAKAQQHAERLLDQIEALLPAEHGQIKQFVTDWFRKLDTLEQDVTPYLPHLADNVVFEVPEGRFEGHDGFEVWYRQLRGLFQPGCQHQVEPLMIESLGEGRFDLRFDVTLSAKSHHGESLSVNASEHWQLVLSQGGVKIQYYSVSVS</sequence>
<feature type="domain" description="SnoaL-like" evidence="3">
    <location>
        <begin position="190"/>
        <end position="307"/>
    </location>
</feature>
<dbReference type="EMBL" id="FQXG01000001">
    <property type="protein sequence ID" value="SHG80248.1"/>
    <property type="molecule type" value="Genomic_DNA"/>
</dbReference>
<dbReference type="Pfam" id="PF02525">
    <property type="entry name" value="Flavodoxin_2"/>
    <property type="match status" value="1"/>
</dbReference>
<dbReference type="GO" id="GO:0003955">
    <property type="term" value="F:NAD(P)H dehydrogenase (quinone) activity"/>
    <property type="evidence" value="ECO:0007669"/>
    <property type="project" value="TreeGrafter"/>
</dbReference>
<dbReference type="PANTHER" id="PTHR47307:SF1">
    <property type="entry name" value="GLUTATHIONE-REGULATED POTASSIUM-EFFLUX SYSTEM ANCILLARY PROTEIN KEFG"/>
    <property type="match status" value="1"/>
</dbReference>
<evidence type="ECO:0000313" key="4">
    <source>
        <dbReference type="EMBL" id="SHG80248.1"/>
    </source>
</evidence>
<evidence type="ECO:0000259" key="3">
    <source>
        <dbReference type="Pfam" id="PF13577"/>
    </source>
</evidence>
<dbReference type="SUPFAM" id="SSF52218">
    <property type="entry name" value="Flavoproteins"/>
    <property type="match status" value="1"/>
</dbReference>
<dbReference type="InterPro" id="IPR032710">
    <property type="entry name" value="NTF2-like_dom_sf"/>
</dbReference>
<organism evidence="4 5">
    <name type="scientific">Ferrimonas marina</name>
    <dbReference type="NCBI Taxonomy" id="299255"/>
    <lineage>
        <taxon>Bacteria</taxon>
        <taxon>Pseudomonadati</taxon>
        <taxon>Pseudomonadota</taxon>
        <taxon>Gammaproteobacteria</taxon>
        <taxon>Alteromonadales</taxon>
        <taxon>Ferrimonadaceae</taxon>
        <taxon>Ferrimonas</taxon>
    </lineage>
</organism>
<evidence type="ECO:0000313" key="5">
    <source>
        <dbReference type="Proteomes" id="UP000184268"/>
    </source>
</evidence>
<dbReference type="InterPro" id="IPR003680">
    <property type="entry name" value="Flavodoxin_fold"/>
</dbReference>
<reference evidence="4 5" key="1">
    <citation type="submission" date="2016-11" db="EMBL/GenBank/DDBJ databases">
        <authorList>
            <person name="Jaros S."/>
            <person name="Januszkiewicz K."/>
            <person name="Wedrychowicz H."/>
        </authorList>
    </citation>
    <scope>NUCLEOTIDE SEQUENCE [LARGE SCALE GENOMIC DNA]</scope>
    <source>
        <strain evidence="4 5">DSM 16917</strain>
    </source>
</reference>
<dbReference type="GO" id="GO:0010181">
    <property type="term" value="F:FMN binding"/>
    <property type="evidence" value="ECO:0007669"/>
    <property type="project" value="TreeGrafter"/>
</dbReference>